<dbReference type="PANTHER" id="PTHR44329">
    <property type="entry name" value="SERINE/THREONINE-PROTEIN KINASE TNNI3K-RELATED"/>
    <property type="match status" value="1"/>
</dbReference>
<organism evidence="2 3">
    <name type="scientific">Cercophora scortea</name>
    <dbReference type="NCBI Taxonomy" id="314031"/>
    <lineage>
        <taxon>Eukaryota</taxon>
        <taxon>Fungi</taxon>
        <taxon>Dikarya</taxon>
        <taxon>Ascomycota</taxon>
        <taxon>Pezizomycotina</taxon>
        <taxon>Sordariomycetes</taxon>
        <taxon>Sordariomycetidae</taxon>
        <taxon>Sordariales</taxon>
        <taxon>Lasiosphaeriaceae</taxon>
        <taxon>Cercophora</taxon>
    </lineage>
</organism>
<proteinExistence type="predicted"/>
<dbReference type="SUPFAM" id="SSF56112">
    <property type="entry name" value="Protein kinase-like (PK-like)"/>
    <property type="match status" value="1"/>
</dbReference>
<feature type="domain" description="Protein kinase" evidence="1">
    <location>
        <begin position="1"/>
        <end position="281"/>
    </location>
</feature>
<evidence type="ECO:0000313" key="3">
    <source>
        <dbReference type="Proteomes" id="UP001286456"/>
    </source>
</evidence>
<keyword evidence="2" id="KW-0418">Kinase</keyword>
<dbReference type="EMBL" id="JAUEPO010000004">
    <property type="protein sequence ID" value="KAK3323202.1"/>
    <property type="molecule type" value="Genomic_DNA"/>
</dbReference>
<dbReference type="Proteomes" id="UP001286456">
    <property type="component" value="Unassembled WGS sequence"/>
</dbReference>
<dbReference type="Pfam" id="PF07714">
    <property type="entry name" value="PK_Tyr_Ser-Thr"/>
    <property type="match status" value="1"/>
</dbReference>
<sequence>MPSGNPLAGVLDVLKYTPSSYVYTEVGNCSTVLKGQEIWCHGKSQGVRHFVVDGALQHEAAVYDRLGDHPLITKCLGLEEVGPNVLALRLERSTIGSIRYYIIEHPDKAPPMKDRLRMSLEFAEGMHYLHEKGVIWGDASVRNALFFDDLRVKLCDFGGSTWEGCKFEPGEGYEIRYELPLRGRTRGELTPTAKEIFALGSAIYEMTEWKIPDGDLSEEDVDMKWRRDQRPDPSPDNPAGDVIKKCWLEIYGSVSEAVEDLKDIILREVREKDQEAHVGCQ</sequence>
<reference evidence="2" key="2">
    <citation type="submission" date="2023-06" db="EMBL/GenBank/DDBJ databases">
        <authorList>
            <consortium name="Lawrence Berkeley National Laboratory"/>
            <person name="Haridas S."/>
            <person name="Hensen N."/>
            <person name="Bonometti L."/>
            <person name="Westerberg I."/>
            <person name="Brannstrom I.O."/>
            <person name="Guillou S."/>
            <person name="Cros-Aarteil S."/>
            <person name="Calhoun S."/>
            <person name="Kuo A."/>
            <person name="Mondo S."/>
            <person name="Pangilinan J."/>
            <person name="Riley R."/>
            <person name="Labutti K."/>
            <person name="Andreopoulos B."/>
            <person name="Lipzen A."/>
            <person name="Chen C."/>
            <person name="Yanf M."/>
            <person name="Daum C."/>
            <person name="Ng V."/>
            <person name="Clum A."/>
            <person name="Steindorff A."/>
            <person name="Ohm R."/>
            <person name="Martin F."/>
            <person name="Silar P."/>
            <person name="Natvig D."/>
            <person name="Lalanne C."/>
            <person name="Gautier V."/>
            <person name="Ament-Velasquez S.L."/>
            <person name="Kruys A."/>
            <person name="Hutchinson M.I."/>
            <person name="Powell A.J."/>
            <person name="Barry K."/>
            <person name="Miller A.N."/>
            <person name="Grigoriev I.V."/>
            <person name="Debuchy R."/>
            <person name="Gladieux P."/>
            <person name="Thoren M.H."/>
            <person name="Johannesson H."/>
        </authorList>
    </citation>
    <scope>NUCLEOTIDE SEQUENCE</scope>
    <source>
        <strain evidence="2">SMH4131-1</strain>
    </source>
</reference>
<dbReference type="InterPro" id="IPR011009">
    <property type="entry name" value="Kinase-like_dom_sf"/>
</dbReference>
<dbReference type="Gene3D" id="1.10.510.10">
    <property type="entry name" value="Transferase(Phosphotransferase) domain 1"/>
    <property type="match status" value="1"/>
</dbReference>
<accession>A0AAE0IEA1</accession>
<protein>
    <submittedName>
        <fullName evidence="2">Kinase-like domain-containing protein</fullName>
    </submittedName>
</protein>
<comment type="caution">
    <text evidence="2">The sequence shown here is derived from an EMBL/GenBank/DDBJ whole genome shotgun (WGS) entry which is preliminary data.</text>
</comment>
<dbReference type="InterPro" id="IPR001245">
    <property type="entry name" value="Ser-Thr/Tyr_kinase_cat_dom"/>
</dbReference>
<gene>
    <name evidence="2" type="ORF">B0T19DRAFT_425390</name>
</gene>
<dbReference type="PROSITE" id="PS50011">
    <property type="entry name" value="PROTEIN_KINASE_DOM"/>
    <property type="match status" value="1"/>
</dbReference>
<evidence type="ECO:0000259" key="1">
    <source>
        <dbReference type="PROSITE" id="PS50011"/>
    </source>
</evidence>
<keyword evidence="3" id="KW-1185">Reference proteome</keyword>
<dbReference type="GO" id="GO:0005524">
    <property type="term" value="F:ATP binding"/>
    <property type="evidence" value="ECO:0007669"/>
    <property type="project" value="InterPro"/>
</dbReference>
<dbReference type="AlphaFoldDB" id="A0AAE0IEA1"/>
<dbReference type="InterPro" id="IPR051681">
    <property type="entry name" value="Ser/Thr_Kinases-Pseudokinases"/>
</dbReference>
<dbReference type="GO" id="GO:0004674">
    <property type="term" value="F:protein serine/threonine kinase activity"/>
    <property type="evidence" value="ECO:0007669"/>
    <property type="project" value="TreeGrafter"/>
</dbReference>
<keyword evidence="2" id="KW-0808">Transferase</keyword>
<dbReference type="SMART" id="SM00220">
    <property type="entry name" value="S_TKc"/>
    <property type="match status" value="1"/>
</dbReference>
<dbReference type="InterPro" id="IPR000719">
    <property type="entry name" value="Prot_kinase_dom"/>
</dbReference>
<name>A0AAE0IEA1_9PEZI</name>
<reference evidence="2" key="1">
    <citation type="journal article" date="2023" name="Mol. Phylogenet. Evol.">
        <title>Genome-scale phylogeny and comparative genomics of the fungal order Sordariales.</title>
        <authorList>
            <person name="Hensen N."/>
            <person name="Bonometti L."/>
            <person name="Westerberg I."/>
            <person name="Brannstrom I.O."/>
            <person name="Guillou S."/>
            <person name="Cros-Aarteil S."/>
            <person name="Calhoun S."/>
            <person name="Haridas S."/>
            <person name="Kuo A."/>
            <person name="Mondo S."/>
            <person name="Pangilinan J."/>
            <person name="Riley R."/>
            <person name="LaButti K."/>
            <person name="Andreopoulos B."/>
            <person name="Lipzen A."/>
            <person name="Chen C."/>
            <person name="Yan M."/>
            <person name="Daum C."/>
            <person name="Ng V."/>
            <person name="Clum A."/>
            <person name="Steindorff A."/>
            <person name="Ohm R.A."/>
            <person name="Martin F."/>
            <person name="Silar P."/>
            <person name="Natvig D.O."/>
            <person name="Lalanne C."/>
            <person name="Gautier V."/>
            <person name="Ament-Velasquez S.L."/>
            <person name="Kruys A."/>
            <person name="Hutchinson M.I."/>
            <person name="Powell A.J."/>
            <person name="Barry K."/>
            <person name="Miller A.N."/>
            <person name="Grigoriev I.V."/>
            <person name="Debuchy R."/>
            <person name="Gladieux P."/>
            <person name="Hiltunen Thoren M."/>
            <person name="Johannesson H."/>
        </authorList>
    </citation>
    <scope>NUCLEOTIDE SEQUENCE</scope>
    <source>
        <strain evidence="2">SMH4131-1</strain>
    </source>
</reference>
<evidence type="ECO:0000313" key="2">
    <source>
        <dbReference type="EMBL" id="KAK3323202.1"/>
    </source>
</evidence>